<evidence type="ECO:0000313" key="2">
    <source>
        <dbReference type="Proteomes" id="UP000569092"/>
    </source>
</evidence>
<proteinExistence type="predicted"/>
<accession>A0A7W8N567</accession>
<evidence type="ECO:0000313" key="1">
    <source>
        <dbReference type="EMBL" id="MBB5343655.1"/>
    </source>
</evidence>
<gene>
    <name evidence="1" type="ORF">HDF10_001630</name>
</gene>
<name>A0A7W8N567_9BACT</name>
<comment type="caution">
    <text evidence="1">The sequence shown here is derived from an EMBL/GenBank/DDBJ whole genome shotgun (WGS) entry which is preliminary data.</text>
</comment>
<dbReference type="Proteomes" id="UP000569092">
    <property type="component" value="Unassembled WGS sequence"/>
</dbReference>
<dbReference type="EMBL" id="JACHDZ010000002">
    <property type="protein sequence ID" value="MBB5343655.1"/>
    <property type="molecule type" value="Genomic_DNA"/>
</dbReference>
<organism evidence="1 2">
    <name type="scientific">Tunturiibacter lichenicola</name>
    <dbReference type="NCBI Taxonomy" id="2051959"/>
    <lineage>
        <taxon>Bacteria</taxon>
        <taxon>Pseudomonadati</taxon>
        <taxon>Acidobacteriota</taxon>
        <taxon>Terriglobia</taxon>
        <taxon>Terriglobales</taxon>
        <taxon>Acidobacteriaceae</taxon>
        <taxon>Tunturiibacter</taxon>
    </lineage>
</organism>
<dbReference type="AlphaFoldDB" id="A0A7W8N567"/>
<protein>
    <submittedName>
        <fullName evidence="1">Uncharacterized protein</fullName>
    </submittedName>
</protein>
<sequence length="44" mass="4930">MLPSFVCSVARLSRFVFLLLFMFPVGDSDRLMAGRAMIISFSAE</sequence>
<reference evidence="1 2" key="1">
    <citation type="submission" date="2020-08" db="EMBL/GenBank/DDBJ databases">
        <title>Genomic Encyclopedia of Type Strains, Phase IV (KMG-V): Genome sequencing to study the core and pangenomes of soil and plant-associated prokaryotes.</title>
        <authorList>
            <person name="Whitman W."/>
        </authorList>
    </citation>
    <scope>NUCLEOTIDE SEQUENCE [LARGE SCALE GENOMIC DNA]</scope>
    <source>
        <strain evidence="1 2">M8US30</strain>
    </source>
</reference>